<protein>
    <recommendedName>
        <fullName evidence="1">DUF1214 domain-containing protein</fullName>
    </recommendedName>
</protein>
<dbReference type="KEGG" id="mmai:sS8_4164"/>
<gene>
    <name evidence="2" type="ORF">sS8_4164</name>
</gene>
<reference evidence="2 3" key="1">
    <citation type="submission" date="2016-12" db="EMBL/GenBank/DDBJ databases">
        <title>Genome sequencing of Methylocaldum marinum.</title>
        <authorList>
            <person name="Takeuchi M."/>
            <person name="Kamagata Y."/>
            <person name="Hiraoka S."/>
            <person name="Oshima K."/>
            <person name="Hattori M."/>
            <person name="Iwasaki W."/>
        </authorList>
    </citation>
    <scope>NUCLEOTIDE SEQUENCE [LARGE SCALE GENOMIC DNA]</scope>
    <source>
        <strain evidence="2 3">S8</strain>
    </source>
</reference>
<feature type="domain" description="DUF1214" evidence="1">
    <location>
        <begin position="329"/>
        <end position="398"/>
    </location>
</feature>
<dbReference type="RefSeq" id="WP_145986627.1">
    <property type="nucleotide sequence ID" value="NZ_AP017928.1"/>
</dbReference>
<keyword evidence="3" id="KW-1185">Reference proteome</keyword>
<dbReference type="Pfam" id="PF06742">
    <property type="entry name" value="DUF1214"/>
    <property type="match status" value="1"/>
</dbReference>
<dbReference type="Gene3D" id="2.60.120.1600">
    <property type="match status" value="1"/>
</dbReference>
<sequence length="446" mass="49313">MEKSLCRLMMISGAMGCGLLGLVPETGLARGVLVQGQEIALTECSGWLFESSTAPAIESNALYWFIQGIPVYPPGGHFRFRGEFPAARYMSWQNHDLLGNSTALLADTDIVPDRGQNPFQPDTPYSPGSAYTVDLLDIPPEVRPSRPANILYGGYRYDGRETEYNAVAYRVYLPDPGTDALGGVPRPDFYFVVDDPEKTSEEDIRTMCEEMRKIQEAEKQLLARVIESTESLDEREPPGRRVIDGPSAKGAFPQPSLSDFKELANYRAVIPNPNGEGIYFNAQTGYLQVFLAPSRDEVTVMRFNAPTFPDTQGVQTGDGTPDEISGNEQLRYWSLCMQNTTSFLSTTGCLYDAQVRRDNDGRVTFAFSNPESRPANATNWLPTTDTIPSVILRQMQPNPAFAQALLYFAGTETDPAAIAAHMGEFFPLVATCTRAEFERDRCGLDP</sequence>
<dbReference type="Proteomes" id="UP000266313">
    <property type="component" value="Chromosome"/>
</dbReference>
<dbReference type="OrthoDB" id="9146291at2"/>
<dbReference type="EMBL" id="AP017928">
    <property type="protein sequence ID" value="BBA36094.1"/>
    <property type="molecule type" value="Genomic_DNA"/>
</dbReference>
<organism evidence="2 3">
    <name type="scientific">Methylocaldum marinum</name>
    <dbReference type="NCBI Taxonomy" id="1432792"/>
    <lineage>
        <taxon>Bacteria</taxon>
        <taxon>Pseudomonadati</taxon>
        <taxon>Pseudomonadota</taxon>
        <taxon>Gammaproteobacteria</taxon>
        <taxon>Methylococcales</taxon>
        <taxon>Methylococcaceae</taxon>
        <taxon>Methylocaldum</taxon>
    </lineage>
</organism>
<proteinExistence type="predicted"/>
<evidence type="ECO:0000313" key="2">
    <source>
        <dbReference type="EMBL" id="BBA36094.1"/>
    </source>
</evidence>
<evidence type="ECO:0000259" key="1">
    <source>
        <dbReference type="Pfam" id="PF06742"/>
    </source>
</evidence>
<evidence type="ECO:0000313" key="3">
    <source>
        <dbReference type="Proteomes" id="UP000266313"/>
    </source>
</evidence>
<dbReference type="InterPro" id="IPR010621">
    <property type="entry name" value="DUF1214"/>
</dbReference>
<dbReference type="AlphaFoldDB" id="A0A250KX48"/>
<accession>A0A250KX48</accession>
<name>A0A250KX48_9GAMM</name>